<accession>A0A0L6V0N3</accession>
<keyword evidence="2" id="KW-1185">Reference proteome</keyword>
<gene>
    <name evidence="1" type="ORF">VP01_2983g4</name>
</gene>
<sequence length="55" mass="6184">LFQPSFLSPDKLVPLSTHHKLAEAITTDFLTHCRQLQPSSPFLIPHSTPCQITEN</sequence>
<dbReference type="VEuPathDB" id="FungiDB:VP01_2983g4"/>
<name>A0A0L6V0N3_9BASI</name>
<protein>
    <submittedName>
        <fullName evidence="1">Uncharacterized protein</fullName>
    </submittedName>
</protein>
<dbReference type="OrthoDB" id="2506917at2759"/>
<comment type="caution">
    <text evidence="1">The sequence shown here is derived from an EMBL/GenBank/DDBJ whole genome shotgun (WGS) entry which is preliminary data.</text>
</comment>
<feature type="non-terminal residue" evidence="1">
    <location>
        <position position="1"/>
    </location>
</feature>
<reference evidence="1 2" key="1">
    <citation type="submission" date="2015-08" db="EMBL/GenBank/DDBJ databases">
        <title>Next Generation Sequencing and Analysis of the Genome of Puccinia sorghi L Schw, the Causal Agent of Maize Common Rust.</title>
        <authorList>
            <person name="Rochi L."/>
            <person name="Burguener G."/>
            <person name="Darino M."/>
            <person name="Turjanski A."/>
            <person name="Kreff E."/>
            <person name="Dieguez M.J."/>
            <person name="Sacco F."/>
        </authorList>
    </citation>
    <scope>NUCLEOTIDE SEQUENCE [LARGE SCALE GENOMIC DNA]</scope>
    <source>
        <strain evidence="1 2">RO10H11247</strain>
    </source>
</reference>
<evidence type="ECO:0000313" key="1">
    <source>
        <dbReference type="EMBL" id="KNZ54309.1"/>
    </source>
</evidence>
<dbReference type="Proteomes" id="UP000037035">
    <property type="component" value="Unassembled WGS sequence"/>
</dbReference>
<organism evidence="1 2">
    <name type="scientific">Puccinia sorghi</name>
    <dbReference type="NCBI Taxonomy" id="27349"/>
    <lineage>
        <taxon>Eukaryota</taxon>
        <taxon>Fungi</taxon>
        <taxon>Dikarya</taxon>
        <taxon>Basidiomycota</taxon>
        <taxon>Pucciniomycotina</taxon>
        <taxon>Pucciniomycetes</taxon>
        <taxon>Pucciniales</taxon>
        <taxon>Pucciniaceae</taxon>
        <taxon>Puccinia</taxon>
    </lineage>
</organism>
<evidence type="ECO:0000313" key="2">
    <source>
        <dbReference type="Proteomes" id="UP000037035"/>
    </source>
</evidence>
<dbReference type="AlphaFoldDB" id="A0A0L6V0N3"/>
<dbReference type="EMBL" id="LAVV01007927">
    <property type="protein sequence ID" value="KNZ54309.1"/>
    <property type="molecule type" value="Genomic_DNA"/>
</dbReference>
<proteinExistence type="predicted"/>